<keyword evidence="1" id="KW-0472">Membrane</keyword>
<organism evidence="2 3">
    <name type="scientific">Mixta theicola</name>
    <dbReference type="NCBI Taxonomy" id="1458355"/>
    <lineage>
        <taxon>Bacteria</taxon>
        <taxon>Pseudomonadati</taxon>
        <taxon>Pseudomonadota</taxon>
        <taxon>Gammaproteobacteria</taxon>
        <taxon>Enterobacterales</taxon>
        <taxon>Erwiniaceae</taxon>
        <taxon>Mixta</taxon>
    </lineage>
</organism>
<sequence length="197" mass="22278">MLFASVFILLAMSAIYVDVYFMDNALHENSVTEILQETILAGIAGLFFWCATKRPEVRGGLILIGGFYLCMLIRELDGIFDMIRHGSWLWFALTTTVVCIALSALIPASTVTGLTDFIQHRSWLMTATGLIIILIFSRIFGMNQLWEHLMPDGYNREVKNLAEEATELLGYSVCFLSSVLYLGETREKFTALRKSWT</sequence>
<accession>A0A2K1Q4M7</accession>
<evidence type="ECO:0000313" key="3">
    <source>
        <dbReference type="Proteomes" id="UP000236345"/>
    </source>
</evidence>
<keyword evidence="1" id="KW-1133">Transmembrane helix</keyword>
<keyword evidence="3" id="KW-1185">Reference proteome</keyword>
<evidence type="ECO:0000256" key="1">
    <source>
        <dbReference type="SAM" id="Phobius"/>
    </source>
</evidence>
<dbReference type="EMBL" id="NWUO01000026">
    <property type="protein sequence ID" value="PNS09986.1"/>
    <property type="molecule type" value="Genomic_DNA"/>
</dbReference>
<proteinExistence type="predicted"/>
<name>A0A2K1Q4M7_9GAMM</name>
<keyword evidence="1" id="KW-0812">Transmembrane</keyword>
<dbReference type="AlphaFoldDB" id="A0A2K1Q4M7"/>
<feature type="transmembrane region" description="Helical" evidence="1">
    <location>
        <begin position="123"/>
        <end position="145"/>
    </location>
</feature>
<reference evidence="3" key="1">
    <citation type="submission" date="2017-09" db="EMBL/GenBank/DDBJ databases">
        <authorList>
            <person name="Palmer M."/>
            <person name="Steenkamp E.T."/>
            <person name="Coetzee M.P."/>
            <person name="Avontuur J.R."/>
            <person name="Van Zyl E."/>
            <person name="Chan W.-Y."/>
            <person name="Blom J."/>
            <person name="Venter S.N."/>
        </authorList>
    </citation>
    <scope>NUCLEOTIDE SEQUENCE [LARGE SCALE GENOMIC DNA]</scope>
    <source>
        <strain evidence="3">QC88-366</strain>
    </source>
</reference>
<gene>
    <name evidence="2" type="ORF">COO59_19970</name>
</gene>
<dbReference type="OrthoDB" id="1425700at2"/>
<feature type="transmembrane region" description="Helical" evidence="1">
    <location>
        <begin position="88"/>
        <end position="111"/>
    </location>
</feature>
<protein>
    <submittedName>
        <fullName evidence="2">Uncharacterized protein</fullName>
    </submittedName>
</protein>
<comment type="caution">
    <text evidence="2">The sequence shown here is derived from an EMBL/GenBank/DDBJ whole genome shotgun (WGS) entry which is preliminary data.</text>
</comment>
<evidence type="ECO:0000313" key="2">
    <source>
        <dbReference type="EMBL" id="PNS09986.1"/>
    </source>
</evidence>
<feature type="transmembrane region" description="Helical" evidence="1">
    <location>
        <begin position="59"/>
        <end position="76"/>
    </location>
</feature>
<dbReference type="Proteomes" id="UP000236345">
    <property type="component" value="Unassembled WGS sequence"/>
</dbReference>